<dbReference type="EMBL" id="JAACJP010000031">
    <property type="protein sequence ID" value="KAF5375898.1"/>
    <property type="molecule type" value="Genomic_DNA"/>
</dbReference>
<comment type="caution">
    <text evidence="2">The sequence shown here is derived from an EMBL/GenBank/DDBJ whole genome shotgun (WGS) entry which is preliminary data.</text>
</comment>
<protein>
    <recommendedName>
        <fullName evidence="4">NAD(P)-binding protein</fullName>
    </recommendedName>
</protein>
<dbReference type="AlphaFoldDB" id="A0A8H5H365"/>
<keyword evidence="3" id="KW-1185">Reference proteome</keyword>
<organism evidence="2 3">
    <name type="scientific">Tricholomella constricta</name>
    <dbReference type="NCBI Taxonomy" id="117010"/>
    <lineage>
        <taxon>Eukaryota</taxon>
        <taxon>Fungi</taxon>
        <taxon>Dikarya</taxon>
        <taxon>Basidiomycota</taxon>
        <taxon>Agaricomycotina</taxon>
        <taxon>Agaricomycetes</taxon>
        <taxon>Agaricomycetidae</taxon>
        <taxon>Agaricales</taxon>
        <taxon>Tricholomatineae</taxon>
        <taxon>Lyophyllaceae</taxon>
        <taxon>Tricholomella</taxon>
    </lineage>
</organism>
<sequence>MSLLVLSRSDVEHVLSKLTPAELQDLMARVFQLISSPCQSPPIIVTPHRTSITMGNHTALFMPARVSNPALHGTTLKAVCVPRDSADTRGLPASTIVIDEATGAVKAIVNARSLTAIRNAAGSLLSTRLVGLHTPTSIVTFGAGKQIEAHLDLHLRSFPSITSCTLVNRTHNSRVQGLHDRLTSLFPHVSFTIIPRCPPSDINLRTALRAASLIVCATSATFPLFPSSWVPTGAHVILIGSYTPAMREVDRDLVRRAIPNSLSSNNSVRIAAGVRQVLLVDSREACAIEAGELIDAGVAPPEIVEIGELVELGPTREVVLKTLPMSGIMPDADNSEGEGPITMFKSVGVGLQDVAIACAVVAKAETMGVGTTVPGYDVGI</sequence>
<proteinExistence type="inferred from homology"/>
<dbReference type="SUPFAM" id="SSF51735">
    <property type="entry name" value="NAD(P)-binding Rossmann-fold domains"/>
    <property type="match status" value="1"/>
</dbReference>
<dbReference type="Proteomes" id="UP000565441">
    <property type="component" value="Unassembled WGS sequence"/>
</dbReference>
<dbReference type="InterPro" id="IPR003462">
    <property type="entry name" value="ODC_Mu_crystall"/>
</dbReference>
<evidence type="ECO:0000313" key="2">
    <source>
        <dbReference type="EMBL" id="KAF5375898.1"/>
    </source>
</evidence>
<dbReference type="Pfam" id="PF02423">
    <property type="entry name" value="OCD_Mu_crystall"/>
    <property type="match status" value="1"/>
</dbReference>
<evidence type="ECO:0000313" key="3">
    <source>
        <dbReference type="Proteomes" id="UP000565441"/>
    </source>
</evidence>
<dbReference type="InterPro" id="IPR036291">
    <property type="entry name" value="NAD(P)-bd_dom_sf"/>
</dbReference>
<dbReference type="Gene3D" id="3.40.50.720">
    <property type="entry name" value="NAD(P)-binding Rossmann-like Domain"/>
    <property type="match status" value="1"/>
</dbReference>
<evidence type="ECO:0008006" key="4">
    <source>
        <dbReference type="Google" id="ProtNLM"/>
    </source>
</evidence>
<gene>
    <name evidence="2" type="ORF">D9615_008223</name>
</gene>
<name>A0A8H5H365_9AGAR</name>
<evidence type="ECO:0000256" key="1">
    <source>
        <dbReference type="ARBA" id="ARBA00008903"/>
    </source>
</evidence>
<dbReference type="PANTHER" id="PTHR13812">
    <property type="entry name" value="KETIMINE REDUCTASE MU-CRYSTALLIN"/>
    <property type="match status" value="1"/>
</dbReference>
<dbReference type="GO" id="GO:0005737">
    <property type="term" value="C:cytoplasm"/>
    <property type="evidence" value="ECO:0007669"/>
    <property type="project" value="TreeGrafter"/>
</dbReference>
<dbReference type="PANTHER" id="PTHR13812:SF19">
    <property type="entry name" value="KETIMINE REDUCTASE MU-CRYSTALLIN"/>
    <property type="match status" value="1"/>
</dbReference>
<comment type="similarity">
    <text evidence="1">Belongs to the ornithine cyclodeaminase/mu-crystallin family.</text>
</comment>
<dbReference type="OrthoDB" id="41492at2759"/>
<reference evidence="2 3" key="1">
    <citation type="journal article" date="2020" name="ISME J.">
        <title>Uncovering the hidden diversity of litter-decomposition mechanisms in mushroom-forming fungi.</title>
        <authorList>
            <person name="Floudas D."/>
            <person name="Bentzer J."/>
            <person name="Ahren D."/>
            <person name="Johansson T."/>
            <person name="Persson P."/>
            <person name="Tunlid A."/>
        </authorList>
    </citation>
    <scope>NUCLEOTIDE SEQUENCE [LARGE SCALE GENOMIC DNA]</scope>
    <source>
        <strain evidence="2 3">CBS 661.87</strain>
    </source>
</reference>
<accession>A0A8H5H365</accession>
<dbReference type="InterPro" id="IPR023401">
    <property type="entry name" value="ODC_N"/>
</dbReference>
<dbReference type="Gene3D" id="3.30.1780.10">
    <property type="entry name" value="ornithine cyclodeaminase, domain 1"/>
    <property type="match status" value="1"/>
</dbReference>